<feature type="domain" description="Tify" evidence="6">
    <location>
        <begin position="83"/>
        <end position="118"/>
    </location>
</feature>
<evidence type="ECO:0000256" key="5">
    <source>
        <dbReference type="SAM" id="MobiDB-lite"/>
    </source>
</evidence>
<comment type="subcellular location">
    <subcellularLocation>
        <location evidence="4">Nucleus</location>
    </subcellularLocation>
</comment>
<accession>A0AAX6FWJ7</accession>
<name>A0AAX6FWJ7_IRIPA</name>
<dbReference type="Proteomes" id="UP001140949">
    <property type="component" value="Unassembled WGS sequence"/>
</dbReference>
<dbReference type="EMBL" id="JANAVB010025592">
    <property type="protein sequence ID" value="KAJ6820563.1"/>
    <property type="molecule type" value="Genomic_DNA"/>
</dbReference>
<dbReference type="GO" id="GO:0005634">
    <property type="term" value="C:nucleus"/>
    <property type="evidence" value="ECO:0007669"/>
    <property type="project" value="UniProtKB-SubCell"/>
</dbReference>
<evidence type="ECO:0000313" key="8">
    <source>
        <dbReference type="Proteomes" id="UP001140949"/>
    </source>
</evidence>
<keyword evidence="3" id="KW-0832">Ubl conjugation</keyword>
<comment type="similarity">
    <text evidence="1 4">Belongs to the TIFY/JAZ family.</text>
</comment>
<proteinExistence type="inferred from homology"/>
<dbReference type="GO" id="GO:0009611">
    <property type="term" value="P:response to wounding"/>
    <property type="evidence" value="ECO:0007669"/>
    <property type="project" value="UniProtKB-UniRule"/>
</dbReference>
<evidence type="ECO:0000256" key="3">
    <source>
        <dbReference type="ARBA" id="ARBA00022843"/>
    </source>
</evidence>
<dbReference type="PANTHER" id="PTHR33077">
    <property type="entry name" value="PROTEIN TIFY 4A-RELATED-RELATED"/>
    <property type="match status" value="1"/>
</dbReference>
<dbReference type="PROSITE" id="PS51320">
    <property type="entry name" value="TIFY"/>
    <property type="match status" value="1"/>
</dbReference>
<organism evidence="7 8">
    <name type="scientific">Iris pallida</name>
    <name type="common">Sweet iris</name>
    <dbReference type="NCBI Taxonomy" id="29817"/>
    <lineage>
        <taxon>Eukaryota</taxon>
        <taxon>Viridiplantae</taxon>
        <taxon>Streptophyta</taxon>
        <taxon>Embryophyta</taxon>
        <taxon>Tracheophyta</taxon>
        <taxon>Spermatophyta</taxon>
        <taxon>Magnoliopsida</taxon>
        <taxon>Liliopsida</taxon>
        <taxon>Asparagales</taxon>
        <taxon>Iridaceae</taxon>
        <taxon>Iridoideae</taxon>
        <taxon>Irideae</taxon>
        <taxon>Iris</taxon>
    </lineage>
</organism>
<evidence type="ECO:0000256" key="4">
    <source>
        <dbReference type="RuleBase" id="RU369065"/>
    </source>
</evidence>
<dbReference type="Pfam" id="PF06200">
    <property type="entry name" value="tify"/>
    <property type="match status" value="1"/>
</dbReference>
<evidence type="ECO:0000313" key="7">
    <source>
        <dbReference type="EMBL" id="KAJ6820563.1"/>
    </source>
</evidence>
<feature type="region of interest" description="Disordered" evidence="5">
    <location>
        <begin position="163"/>
        <end position="186"/>
    </location>
</feature>
<dbReference type="InterPro" id="IPR018467">
    <property type="entry name" value="CCT_CS"/>
</dbReference>
<comment type="domain">
    <text evidence="4">The jas domain is required for interaction with COI1.</text>
</comment>
<dbReference type="Pfam" id="PF09425">
    <property type="entry name" value="Jas_motif"/>
    <property type="match status" value="1"/>
</dbReference>
<evidence type="ECO:0000259" key="6">
    <source>
        <dbReference type="PROSITE" id="PS51320"/>
    </source>
</evidence>
<sequence>MTEKKSSSRFSVACALLSKMVKENRSFAGLALAKPNAIYKPPTTMSLLPGVDVSAENQPDTADTDPAPVRAATKCMDLFPSSEPEERPPLTIFYRGSVIVFDDLSETEAMDLVQMVSAAAASSSMADRLPGSCPTNSASLPPARVNHSADLLLQARNASVSRFLSKRKERTDANAPYQVRAKPAEA</sequence>
<dbReference type="PANTHER" id="PTHR33077:SF140">
    <property type="entry name" value="PROTEIN TIFY 10B"/>
    <property type="match status" value="1"/>
</dbReference>
<comment type="function">
    <text evidence="4">Repressor of jasmonate responses.</text>
</comment>
<dbReference type="AlphaFoldDB" id="A0AAX6FWJ7"/>
<dbReference type="GO" id="GO:2000022">
    <property type="term" value="P:regulation of jasmonic acid mediated signaling pathway"/>
    <property type="evidence" value="ECO:0007669"/>
    <property type="project" value="UniProtKB-UniRule"/>
</dbReference>
<dbReference type="InterPro" id="IPR040390">
    <property type="entry name" value="TIFY/JAZ"/>
</dbReference>
<gene>
    <name evidence="7" type="ORF">M6B38_397520</name>
</gene>
<reference evidence="7" key="1">
    <citation type="journal article" date="2023" name="GigaByte">
        <title>Genome assembly of the bearded iris, Iris pallida Lam.</title>
        <authorList>
            <person name="Bruccoleri R.E."/>
            <person name="Oakeley E.J."/>
            <person name="Faust A.M.E."/>
            <person name="Altorfer M."/>
            <person name="Dessus-Babus S."/>
            <person name="Burckhardt D."/>
            <person name="Oertli M."/>
            <person name="Naumann U."/>
            <person name="Petersen F."/>
            <person name="Wong J."/>
        </authorList>
    </citation>
    <scope>NUCLEOTIDE SEQUENCE</scope>
    <source>
        <strain evidence="7">GSM-AAB239-AS_SAM_17_03QT</strain>
    </source>
</reference>
<dbReference type="SMART" id="SM00979">
    <property type="entry name" value="TIFY"/>
    <property type="match status" value="1"/>
</dbReference>
<dbReference type="InterPro" id="IPR010399">
    <property type="entry name" value="Tify_dom"/>
</dbReference>
<evidence type="ECO:0000256" key="2">
    <source>
        <dbReference type="ARBA" id="ARBA00022819"/>
    </source>
</evidence>
<reference evidence="7" key="2">
    <citation type="submission" date="2023-04" db="EMBL/GenBank/DDBJ databases">
        <authorList>
            <person name="Bruccoleri R.E."/>
            <person name="Oakeley E.J."/>
            <person name="Faust A.-M."/>
            <person name="Dessus-Babus S."/>
            <person name="Altorfer M."/>
            <person name="Burckhardt D."/>
            <person name="Oertli M."/>
            <person name="Naumann U."/>
            <person name="Petersen F."/>
            <person name="Wong J."/>
        </authorList>
    </citation>
    <scope>NUCLEOTIDE SEQUENCE</scope>
    <source>
        <strain evidence="7">GSM-AAB239-AS_SAM_17_03QT</strain>
        <tissue evidence="7">Leaf</tissue>
    </source>
</reference>
<dbReference type="GO" id="GO:0031347">
    <property type="term" value="P:regulation of defense response"/>
    <property type="evidence" value="ECO:0007669"/>
    <property type="project" value="UniProtKB-UniRule"/>
</dbReference>
<keyword evidence="8" id="KW-1185">Reference proteome</keyword>
<evidence type="ECO:0000256" key="1">
    <source>
        <dbReference type="ARBA" id="ARBA00008614"/>
    </source>
</evidence>
<comment type="caution">
    <text evidence="7">The sequence shown here is derived from an EMBL/GenBank/DDBJ whole genome shotgun (WGS) entry which is preliminary data.</text>
</comment>
<protein>
    <recommendedName>
        <fullName evidence="4">Protein TIFY</fullName>
    </recommendedName>
    <alternativeName>
        <fullName evidence="4">Jasmonate ZIM domain-containing protein</fullName>
    </alternativeName>
</protein>
<keyword evidence="2 4" id="KW-1184">Jasmonic acid signaling pathway</keyword>
<keyword evidence="4" id="KW-0539">Nucleus</keyword>